<keyword evidence="4" id="KW-0147">Chitin-binding</keyword>
<keyword evidence="11" id="KW-0624">Polysaccharide degradation</keyword>
<dbReference type="GO" id="GO:0016998">
    <property type="term" value="P:cell wall macromolecule catabolic process"/>
    <property type="evidence" value="ECO:0007669"/>
    <property type="project" value="InterPro"/>
</dbReference>
<dbReference type="Proteomes" id="UP001154282">
    <property type="component" value="Unassembled WGS sequence"/>
</dbReference>
<dbReference type="GO" id="GO:0008061">
    <property type="term" value="F:chitin binding"/>
    <property type="evidence" value="ECO:0007669"/>
    <property type="project" value="UniProtKB-KW"/>
</dbReference>
<evidence type="ECO:0000256" key="1">
    <source>
        <dbReference type="ARBA" id="ARBA00000822"/>
    </source>
</evidence>
<keyword evidence="10" id="KW-0326">Glycosidase</keyword>
<evidence type="ECO:0000313" key="15">
    <source>
        <dbReference type="Proteomes" id="UP001154282"/>
    </source>
</evidence>
<reference evidence="14" key="1">
    <citation type="submission" date="2022-08" db="EMBL/GenBank/DDBJ databases">
        <authorList>
            <person name="Gutierrez-Valencia J."/>
        </authorList>
    </citation>
    <scope>NUCLEOTIDE SEQUENCE</scope>
</reference>
<evidence type="ECO:0000259" key="13">
    <source>
        <dbReference type="Pfam" id="PF00182"/>
    </source>
</evidence>
<dbReference type="EMBL" id="CAMGYJ010000009">
    <property type="protein sequence ID" value="CAI0471896.1"/>
    <property type="molecule type" value="Genomic_DNA"/>
</dbReference>
<evidence type="ECO:0000256" key="10">
    <source>
        <dbReference type="ARBA" id="ARBA00023295"/>
    </source>
</evidence>
<comment type="similarity">
    <text evidence="2">Belongs to the glycosyl hydrolase 19 family. Chitinase class I subfamily.</text>
</comment>
<dbReference type="InterPro" id="IPR023346">
    <property type="entry name" value="Lysozyme-like_dom_sf"/>
</dbReference>
<evidence type="ECO:0000256" key="3">
    <source>
        <dbReference type="ARBA" id="ARBA00012729"/>
    </source>
</evidence>
<keyword evidence="8" id="KW-1015">Disulfide bond</keyword>
<evidence type="ECO:0000256" key="5">
    <source>
        <dbReference type="ARBA" id="ARBA00022801"/>
    </source>
</evidence>
<feature type="non-terminal residue" evidence="14">
    <location>
        <position position="1"/>
    </location>
</feature>
<dbReference type="GO" id="GO:0006032">
    <property type="term" value="P:chitin catabolic process"/>
    <property type="evidence" value="ECO:0007669"/>
    <property type="project" value="UniProtKB-KW"/>
</dbReference>
<dbReference type="Gene3D" id="3.30.20.10">
    <property type="entry name" value="Endochitinase, domain 2"/>
    <property type="match status" value="1"/>
</dbReference>
<organism evidence="14 15">
    <name type="scientific">Linum tenue</name>
    <dbReference type="NCBI Taxonomy" id="586396"/>
    <lineage>
        <taxon>Eukaryota</taxon>
        <taxon>Viridiplantae</taxon>
        <taxon>Streptophyta</taxon>
        <taxon>Embryophyta</taxon>
        <taxon>Tracheophyta</taxon>
        <taxon>Spermatophyta</taxon>
        <taxon>Magnoliopsida</taxon>
        <taxon>eudicotyledons</taxon>
        <taxon>Gunneridae</taxon>
        <taxon>Pentapetalae</taxon>
        <taxon>rosids</taxon>
        <taxon>fabids</taxon>
        <taxon>Malpighiales</taxon>
        <taxon>Linaceae</taxon>
        <taxon>Linum</taxon>
    </lineage>
</organism>
<dbReference type="PANTHER" id="PTHR22595">
    <property type="entry name" value="CHITINASE-RELATED"/>
    <property type="match status" value="1"/>
</dbReference>
<keyword evidence="15" id="KW-1185">Reference proteome</keyword>
<evidence type="ECO:0000256" key="11">
    <source>
        <dbReference type="ARBA" id="ARBA00023326"/>
    </source>
</evidence>
<sequence>NSSSPYSPLSSFTHTLFNSISPFTSFPTFSPWETFTSSSPPSPYSQPPQPSRQTPPWPTSSPRPSSTASRTKHPTAAPGRTSTHVRPFCKPQTPTPTSATEDLSPVRSAKSRPSSPTSPTKPEVHILSYDTTGMCYVEEINRATYCDPSQYPCAPGKKYYGRGPLQLTWNYNYAVCGRANNFNGVGDPDVVARDPVLAWKTALWFWMTNVRPVLPQGFGATIRKINGIECNGGNAPAVRARVSYYNSYCQKFGIQPEANTSC</sequence>
<keyword evidence="5" id="KW-0378">Hydrolase</keyword>
<evidence type="ECO:0000256" key="4">
    <source>
        <dbReference type="ARBA" id="ARBA00022669"/>
    </source>
</evidence>
<dbReference type="InterPro" id="IPR000726">
    <property type="entry name" value="Glyco_hydro_19_cat"/>
</dbReference>
<keyword evidence="9" id="KW-0119">Carbohydrate metabolism</keyword>
<feature type="compositionally biased region" description="Pro residues" evidence="12">
    <location>
        <begin position="40"/>
        <end position="61"/>
    </location>
</feature>
<evidence type="ECO:0000313" key="14">
    <source>
        <dbReference type="EMBL" id="CAI0471896.1"/>
    </source>
</evidence>
<feature type="region of interest" description="Disordered" evidence="12">
    <location>
        <begin position="32"/>
        <end position="124"/>
    </location>
</feature>
<dbReference type="Pfam" id="PF00182">
    <property type="entry name" value="Glyco_hydro_19"/>
    <property type="match status" value="1"/>
</dbReference>
<feature type="compositionally biased region" description="Low complexity" evidence="12">
    <location>
        <begin position="107"/>
        <end position="121"/>
    </location>
</feature>
<comment type="catalytic activity">
    <reaction evidence="1">
        <text>Random endo-hydrolysis of N-acetyl-beta-D-glucosaminide (1-&gt;4)-beta-linkages in chitin and chitodextrins.</text>
        <dbReference type="EC" id="3.2.1.14"/>
    </reaction>
</comment>
<dbReference type="FunFam" id="3.30.20.10:FF:000001">
    <property type="entry name" value="Endochitinase (Chitinase)"/>
    <property type="match status" value="1"/>
</dbReference>
<dbReference type="AlphaFoldDB" id="A0AAV0PNV9"/>
<evidence type="ECO:0000256" key="8">
    <source>
        <dbReference type="ARBA" id="ARBA00023157"/>
    </source>
</evidence>
<evidence type="ECO:0000256" key="6">
    <source>
        <dbReference type="ARBA" id="ARBA00022821"/>
    </source>
</evidence>
<evidence type="ECO:0000256" key="9">
    <source>
        <dbReference type="ARBA" id="ARBA00023277"/>
    </source>
</evidence>
<dbReference type="GO" id="GO:0000272">
    <property type="term" value="P:polysaccharide catabolic process"/>
    <property type="evidence" value="ECO:0007669"/>
    <property type="project" value="UniProtKB-KW"/>
</dbReference>
<keyword evidence="7" id="KW-0146">Chitin degradation</keyword>
<feature type="domain" description="Glycoside hydrolase family 19 catalytic" evidence="13">
    <location>
        <begin position="131"/>
        <end position="211"/>
    </location>
</feature>
<gene>
    <name evidence="14" type="ORF">LITE_LOCUS39063</name>
</gene>
<dbReference type="Gene3D" id="1.10.530.10">
    <property type="match status" value="1"/>
</dbReference>
<dbReference type="SUPFAM" id="SSF53955">
    <property type="entry name" value="Lysozyme-like"/>
    <property type="match status" value="1"/>
</dbReference>
<comment type="caution">
    <text evidence="14">The sequence shown here is derived from an EMBL/GenBank/DDBJ whole genome shotgun (WGS) entry which is preliminary data.</text>
</comment>
<proteinExistence type="inferred from homology"/>
<dbReference type="EC" id="3.2.1.14" evidence="3"/>
<evidence type="ECO:0000256" key="12">
    <source>
        <dbReference type="SAM" id="MobiDB-lite"/>
    </source>
</evidence>
<accession>A0AAV0PNV9</accession>
<dbReference type="GO" id="GO:0006952">
    <property type="term" value="P:defense response"/>
    <property type="evidence" value="ECO:0007669"/>
    <property type="project" value="UniProtKB-KW"/>
</dbReference>
<evidence type="ECO:0000256" key="7">
    <source>
        <dbReference type="ARBA" id="ARBA00023024"/>
    </source>
</evidence>
<evidence type="ECO:0000256" key="2">
    <source>
        <dbReference type="ARBA" id="ARBA00009373"/>
    </source>
</evidence>
<dbReference type="GO" id="GO:0008843">
    <property type="term" value="F:endochitinase activity"/>
    <property type="evidence" value="ECO:0007669"/>
    <property type="project" value="UniProtKB-EC"/>
</dbReference>
<protein>
    <recommendedName>
        <fullName evidence="3">chitinase</fullName>
        <ecNumber evidence="3">3.2.1.14</ecNumber>
    </recommendedName>
</protein>
<dbReference type="PANTHER" id="PTHR22595:SF197">
    <property type="entry name" value="CHITINASE FAMILY PROTEIN"/>
    <property type="match status" value="1"/>
</dbReference>
<keyword evidence="6" id="KW-0611">Plant defense</keyword>
<dbReference type="CDD" id="cd00325">
    <property type="entry name" value="chitinase_GH19"/>
    <property type="match status" value="1"/>
</dbReference>
<name>A0AAV0PNV9_9ROSI</name>